<evidence type="ECO:0000313" key="3">
    <source>
        <dbReference type="Proteomes" id="UP000574717"/>
    </source>
</evidence>
<evidence type="ECO:0000259" key="1">
    <source>
        <dbReference type="PROSITE" id="PS50042"/>
    </source>
</evidence>
<evidence type="ECO:0000313" key="2">
    <source>
        <dbReference type="EMBL" id="GFP20191.1"/>
    </source>
</evidence>
<dbReference type="Pfam" id="PF00027">
    <property type="entry name" value="cNMP_binding"/>
    <property type="match status" value="1"/>
</dbReference>
<dbReference type="InterPro" id="IPR014710">
    <property type="entry name" value="RmlC-like_jellyroll"/>
</dbReference>
<dbReference type="CDD" id="cd00038">
    <property type="entry name" value="CAP_ED"/>
    <property type="match status" value="1"/>
</dbReference>
<feature type="non-terminal residue" evidence="2">
    <location>
        <position position="1"/>
    </location>
</feature>
<name>A0A6V8NLF0_9ACTN</name>
<organism evidence="2 3">
    <name type="scientific">Candidatus Hakubella thermalkaliphila</name>
    <dbReference type="NCBI Taxonomy" id="2754717"/>
    <lineage>
        <taxon>Bacteria</taxon>
        <taxon>Bacillati</taxon>
        <taxon>Actinomycetota</taxon>
        <taxon>Actinomycetota incertae sedis</taxon>
        <taxon>Candidatus Hakubellales</taxon>
        <taxon>Candidatus Hakubellaceae</taxon>
        <taxon>Candidatus Hakubella</taxon>
    </lineage>
</organism>
<dbReference type="AlphaFoldDB" id="A0A6V8NLF0"/>
<dbReference type="Gene3D" id="2.60.120.10">
    <property type="entry name" value="Jelly Rolls"/>
    <property type="match status" value="1"/>
</dbReference>
<dbReference type="InterPro" id="IPR000595">
    <property type="entry name" value="cNMP-bd_dom"/>
</dbReference>
<gene>
    <name evidence="2" type="ORF">HKBW3S03_01692</name>
</gene>
<dbReference type="RefSeq" id="WP_176237237.1">
    <property type="nucleotide sequence ID" value="NZ_BLRU01000288.1"/>
</dbReference>
<feature type="domain" description="Cyclic nucleotide-binding" evidence="1">
    <location>
        <begin position="22"/>
        <end position="61"/>
    </location>
</feature>
<reference evidence="2 3" key="1">
    <citation type="journal article" date="2020" name="Front. Microbiol.">
        <title>Single-cell genomics of novel Actinobacteria with the Wood-Ljungdahl pathway discovered in a serpentinizing system.</title>
        <authorList>
            <person name="Merino N."/>
            <person name="Kawai M."/>
            <person name="Boyd E.S."/>
            <person name="Colman D.R."/>
            <person name="McGlynn S.E."/>
            <person name="Nealson K.H."/>
            <person name="Kurokawa K."/>
            <person name="Hongoh Y."/>
        </authorList>
    </citation>
    <scope>NUCLEOTIDE SEQUENCE [LARGE SCALE GENOMIC DNA]</scope>
    <source>
        <strain evidence="2 3">S03</strain>
    </source>
</reference>
<proteinExistence type="predicted"/>
<dbReference type="SUPFAM" id="SSF51206">
    <property type="entry name" value="cAMP-binding domain-like"/>
    <property type="match status" value="1"/>
</dbReference>
<sequence>KSEIRHFSKEIYVFRQGDASLQTLFVLVSGSAEITVLDKQDREFSISKRQELEFFGEMVFFQKTATLFRSGRRQICSASLSPMPCLKQSLHVPRNLQMLLPVFWQNGCEPSIIH</sequence>
<dbReference type="PROSITE" id="PS50042">
    <property type="entry name" value="CNMP_BINDING_3"/>
    <property type="match status" value="1"/>
</dbReference>
<dbReference type="InterPro" id="IPR018490">
    <property type="entry name" value="cNMP-bd_dom_sf"/>
</dbReference>
<dbReference type="EMBL" id="BLRU01000288">
    <property type="protein sequence ID" value="GFP20191.1"/>
    <property type="molecule type" value="Genomic_DNA"/>
</dbReference>
<accession>A0A6V8NLF0</accession>
<dbReference type="Proteomes" id="UP000574717">
    <property type="component" value="Unassembled WGS sequence"/>
</dbReference>
<protein>
    <recommendedName>
        <fullName evidence="1">Cyclic nucleotide-binding domain-containing protein</fullName>
    </recommendedName>
</protein>
<comment type="caution">
    <text evidence="2">The sequence shown here is derived from an EMBL/GenBank/DDBJ whole genome shotgun (WGS) entry which is preliminary data.</text>
</comment>